<evidence type="ECO:0000256" key="5">
    <source>
        <dbReference type="ARBA" id="ARBA00022723"/>
    </source>
</evidence>
<dbReference type="InterPro" id="IPR001522">
    <property type="entry name" value="FADS-1_CS"/>
</dbReference>
<evidence type="ECO:0000256" key="14">
    <source>
        <dbReference type="SAM" id="Phobius"/>
    </source>
</evidence>
<keyword evidence="11 14" id="KW-0472">Membrane</keyword>
<dbReference type="GO" id="GO:0004768">
    <property type="term" value="F:stearoyl-CoA 9-desaturase activity"/>
    <property type="evidence" value="ECO:0007669"/>
    <property type="project" value="TreeGrafter"/>
</dbReference>
<comment type="subcellular location">
    <subcellularLocation>
        <location evidence="1">Membrane</location>
        <topology evidence="1">Multi-pass membrane protein</topology>
    </subcellularLocation>
</comment>
<dbReference type="PANTHER" id="PTHR11351:SF31">
    <property type="entry name" value="DESATURASE 1, ISOFORM A-RELATED"/>
    <property type="match status" value="1"/>
</dbReference>
<dbReference type="InterPro" id="IPR015876">
    <property type="entry name" value="Acyl-CoA_DS"/>
</dbReference>
<sequence>MAPYSEEYEILKENTKPVSPQAAPREYTVVYSVVLIFVYWHIGALYGLYLGFTSAKWATIIFNYLIYVSGGFAITAGSHRLWSHRAFKAKLPLQILLMLLQTMSCQKSVLNWVRDHRLHHMYCDTDADPYNSTRGIFYSHIGWLMVKKHPEVIRKGRTIDMSDLENNPVLKFQKKFYPILVTLMAFILPALIPVIFWQESLNIAHHVSLVHLVVGSHMTFAINSIAHAFGSKPCDKTISPTQSISLSLVTFGEGYHNYHHVFPFDYRVAELGNNYLNLTTNFIDFFAWIGWAYDLKYASPDMVAKRAKRTGDGTDLWGRAIEHADIQAKRVHPS</sequence>
<dbReference type="Pfam" id="PF00487">
    <property type="entry name" value="FA_desaturase"/>
    <property type="match status" value="1"/>
</dbReference>
<feature type="transmembrane region" description="Helical" evidence="14">
    <location>
        <begin position="176"/>
        <end position="197"/>
    </location>
</feature>
<keyword evidence="5" id="KW-0479">Metal-binding</keyword>
<dbReference type="CDD" id="cd03505">
    <property type="entry name" value="Delta9-FADS-like"/>
    <property type="match status" value="1"/>
</dbReference>
<name>A0A059TBD6_CYDPO</name>
<evidence type="ECO:0000256" key="9">
    <source>
        <dbReference type="ARBA" id="ARBA00023004"/>
    </source>
</evidence>
<comment type="domain">
    <text evidence="13">The histidine box domains are involved in binding the catalytic metal ions.</text>
</comment>
<evidence type="ECO:0000256" key="10">
    <source>
        <dbReference type="ARBA" id="ARBA00023098"/>
    </source>
</evidence>
<keyword evidence="8 13" id="KW-0560">Oxidoreductase</keyword>
<feature type="transmembrane region" description="Helical" evidence="14">
    <location>
        <begin position="203"/>
        <end position="222"/>
    </location>
</feature>
<keyword evidence="6" id="KW-0276">Fatty acid metabolism</keyword>
<protein>
    <submittedName>
        <fullName evidence="16">Fatty acyl desaturase</fullName>
    </submittedName>
</protein>
<evidence type="ECO:0000256" key="12">
    <source>
        <dbReference type="ARBA" id="ARBA00023160"/>
    </source>
</evidence>
<keyword evidence="12 13" id="KW-0275">Fatty acid biosynthesis</keyword>
<evidence type="ECO:0000256" key="2">
    <source>
        <dbReference type="ARBA" id="ARBA00009295"/>
    </source>
</evidence>
<accession>A0A059TBD6</accession>
<evidence type="ECO:0000256" key="1">
    <source>
        <dbReference type="ARBA" id="ARBA00004141"/>
    </source>
</evidence>
<comment type="similarity">
    <text evidence="2 13">Belongs to the fatty acid desaturase type 1 family.</text>
</comment>
<evidence type="ECO:0000256" key="6">
    <source>
        <dbReference type="ARBA" id="ARBA00022832"/>
    </source>
</evidence>
<dbReference type="GO" id="GO:0005789">
    <property type="term" value="C:endoplasmic reticulum membrane"/>
    <property type="evidence" value="ECO:0007669"/>
    <property type="project" value="TreeGrafter"/>
</dbReference>
<evidence type="ECO:0000256" key="8">
    <source>
        <dbReference type="ARBA" id="ARBA00023002"/>
    </source>
</evidence>
<evidence type="ECO:0000256" key="4">
    <source>
        <dbReference type="ARBA" id="ARBA00022692"/>
    </source>
</evidence>
<organism evidence="16">
    <name type="scientific">Cydia pomonella</name>
    <name type="common">Codling moth</name>
    <dbReference type="NCBI Taxonomy" id="82600"/>
    <lineage>
        <taxon>Eukaryota</taxon>
        <taxon>Metazoa</taxon>
        <taxon>Ecdysozoa</taxon>
        <taxon>Arthropoda</taxon>
        <taxon>Hexapoda</taxon>
        <taxon>Insecta</taxon>
        <taxon>Pterygota</taxon>
        <taxon>Neoptera</taxon>
        <taxon>Endopterygota</taxon>
        <taxon>Lepidoptera</taxon>
        <taxon>Glossata</taxon>
        <taxon>Ditrysia</taxon>
        <taxon>Tortricoidea</taxon>
        <taxon>Tortricidae</taxon>
        <taxon>Olethreutinae</taxon>
        <taxon>Grapholitini</taxon>
        <taxon>Cydia</taxon>
    </lineage>
</organism>
<evidence type="ECO:0000256" key="7">
    <source>
        <dbReference type="ARBA" id="ARBA00022989"/>
    </source>
</evidence>
<feature type="domain" description="Fatty acid desaturase" evidence="15">
    <location>
        <begin position="57"/>
        <end position="263"/>
    </location>
</feature>
<reference evidence="16" key="1">
    <citation type="submission" date="2013-05" db="EMBL/GenBank/DDBJ databases">
        <title>Sex pheromone biosynthesis of Cydia pomonella and Grapholita molesta involve delta-9 desaturase.</title>
        <authorList>
            <person name="Ding B.-J."/>
            <person name="Lofstedt C."/>
        </authorList>
    </citation>
    <scope>NUCLEOTIDE SEQUENCE</scope>
    <source>
        <strain evidence="16">Cpo_SPTQ</strain>
        <tissue evidence="16">Pheromone gland</tissue>
    </source>
</reference>
<dbReference type="PROSITE" id="PS00476">
    <property type="entry name" value="FATTY_ACID_DESATUR_1"/>
    <property type="match status" value="1"/>
</dbReference>
<evidence type="ECO:0000313" key="16">
    <source>
        <dbReference type="EMBL" id="AHW98356.1"/>
    </source>
</evidence>
<dbReference type="PRINTS" id="PR00075">
    <property type="entry name" value="FACDDSATRASE"/>
</dbReference>
<feature type="transmembrane region" description="Helical" evidence="14">
    <location>
        <begin position="29"/>
        <end position="49"/>
    </location>
</feature>
<proteinExistence type="evidence at transcript level"/>
<keyword evidence="4 13" id="KW-0812">Transmembrane</keyword>
<evidence type="ECO:0000256" key="11">
    <source>
        <dbReference type="ARBA" id="ARBA00023136"/>
    </source>
</evidence>
<feature type="transmembrane region" description="Helical" evidence="14">
    <location>
        <begin position="61"/>
        <end position="82"/>
    </location>
</feature>
<evidence type="ECO:0000259" key="15">
    <source>
        <dbReference type="Pfam" id="PF00487"/>
    </source>
</evidence>
<dbReference type="EMBL" id="KF022095">
    <property type="protein sequence ID" value="AHW98356.1"/>
    <property type="molecule type" value="mRNA"/>
</dbReference>
<keyword evidence="3 13" id="KW-0444">Lipid biosynthesis</keyword>
<dbReference type="GO" id="GO:0005506">
    <property type="term" value="F:iron ion binding"/>
    <property type="evidence" value="ECO:0007669"/>
    <property type="project" value="TreeGrafter"/>
</dbReference>
<dbReference type="InterPro" id="IPR005804">
    <property type="entry name" value="FA_desaturase_dom"/>
</dbReference>
<evidence type="ECO:0000256" key="13">
    <source>
        <dbReference type="RuleBase" id="RU000581"/>
    </source>
</evidence>
<keyword evidence="10" id="KW-0443">Lipid metabolism</keyword>
<keyword evidence="9" id="KW-0408">Iron</keyword>
<dbReference type="PANTHER" id="PTHR11351">
    <property type="entry name" value="ACYL-COA DESATURASE"/>
    <property type="match status" value="1"/>
</dbReference>
<comment type="cofactor">
    <cofactor evidence="13">
        <name>Fe(2+)</name>
        <dbReference type="ChEBI" id="CHEBI:29033"/>
    </cofactor>
</comment>
<dbReference type="GO" id="GO:0006636">
    <property type="term" value="P:unsaturated fatty acid biosynthetic process"/>
    <property type="evidence" value="ECO:0007669"/>
    <property type="project" value="TreeGrafter"/>
</dbReference>
<keyword evidence="7 14" id="KW-1133">Transmembrane helix</keyword>
<dbReference type="AlphaFoldDB" id="A0A059TBD6"/>
<evidence type="ECO:0000256" key="3">
    <source>
        <dbReference type="ARBA" id="ARBA00022516"/>
    </source>
</evidence>